<protein>
    <submittedName>
        <fullName evidence="4">GNAT family N-acetyltransferase</fullName>
    </submittedName>
</protein>
<evidence type="ECO:0000259" key="3">
    <source>
        <dbReference type="PROSITE" id="PS51186"/>
    </source>
</evidence>
<name>A0AAU8N8H0_9BACL</name>
<reference evidence="4" key="1">
    <citation type="submission" date="2024-05" db="EMBL/GenBank/DDBJ databases">
        <title>Draft genome assemblies of 36 bacteria isolated from hibernating arctic ground squirrels.</title>
        <authorList>
            <person name="McKee H."/>
            <person name="Mullen L."/>
            <person name="Drown D.M."/>
            <person name="Duddleston K.N."/>
        </authorList>
    </citation>
    <scope>NUCLEOTIDE SEQUENCE</scope>
    <source>
        <strain evidence="4">AN1007</strain>
    </source>
</reference>
<dbReference type="Pfam" id="PF00583">
    <property type="entry name" value="Acetyltransf_1"/>
    <property type="match status" value="1"/>
</dbReference>
<sequence>MDNEAVQIRRAQLADFPGISRLMDDLHQMHVQARPDIYRPLQPRLGEKEYAEWFTTDQRYVYAAEHVETGKLIGFSSAQFSIIQDHALFSDRRMLYIHELIVDAAYRGHGTGRKLMQAILDLGKELQVEHMELTVSAFNAQAVAFYEQMGLQVRSCRMEYKF</sequence>
<dbReference type="EMBL" id="CP159992">
    <property type="protein sequence ID" value="XCP94169.1"/>
    <property type="molecule type" value="Genomic_DNA"/>
</dbReference>
<organism evidence="4">
    <name type="scientific">Paenibacillus sp. AN1007</name>
    <dbReference type="NCBI Taxonomy" id="3151385"/>
    <lineage>
        <taxon>Bacteria</taxon>
        <taxon>Bacillati</taxon>
        <taxon>Bacillota</taxon>
        <taxon>Bacilli</taxon>
        <taxon>Bacillales</taxon>
        <taxon>Paenibacillaceae</taxon>
        <taxon>Paenibacillus</taxon>
    </lineage>
</organism>
<dbReference type="AlphaFoldDB" id="A0AAU8N8H0"/>
<evidence type="ECO:0000256" key="2">
    <source>
        <dbReference type="ARBA" id="ARBA00023315"/>
    </source>
</evidence>
<dbReference type="InterPro" id="IPR017255">
    <property type="entry name" value="AcTrfase_GNAT_prd"/>
</dbReference>
<gene>
    <name evidence="4" type="ORF">ABXS70_23800</name>
</gene>
<dbReference type="InterPro" id="IPR000182">
    <property type="entry name" value="GNAT_dom"/>
</dbReference>
<dbReference type="InterPro" id="IPR050832">
    <property type="entry name" value="Bact_Acetyltransf"/>
</dbReference>
<dbReference type="GO" id="GO:0016747">
    <property type="term" value="F:acyltransferase activity, transferring groups other than amino-acyl groups"/>
    <property type="evidence" value="ECO:0007669"/>
    <property type="project" value="InterPro"/>
</dbReference>
<keyword evidence="1" id="KW-0808">Transferase</keyword>
<keyword evidence="2" id="KW-0012">Acyltransferase</keyword>
<accession>A0AAU8N8H0</accession>
<dbReference type="PANTHER" id="PTHR43877">
    <property type="entry name" value="AMINOALKYLPHOSPHONATE N-ACETYLTRANSFERASE-RELATED-RELATED"/>
    <property type="match status" value="1"/>
</dbReference>
<dbReference type="PIRSF" id="PIRSF037663">
    <property type="entry name" value="Acetyltransf_GNAT_prd"/>
    <property type="match status" value="1"/>
</dbReference>
<evidence type="ECO:0000256" key="1">
    <source>
        <dbReference type="ARBA" id="ARBA00022679"/>
    </source>
</evidence>
<dbReference type="RefSeq" id="WP_342553937.1">
    <property type="nucleotide sequence ID" value="NZ_CP159992.1"/>
</dbReference>
<dbReference type="CDD" id="cd04301">
    <property type="entry name" value="NAT_SF"/>
    <property type="match status" value="1"/>
</dbReference>
<proteinExistence type="predicted"/>
<dbReference type="SUPFAM" id="SSF55729">
    <property type="entry name" value="Acyl-CoA N-acyltransferases (Nat)"/>
    <property type="match status" value="1"/>
</dbReference>
<evidence type="ECO:0000313" key="4">
    <source>
        <dbReference type="EMBL" id="XCP94169.1"/>
    </source>
</evidence>
<dbReference type="PROSITE" id="PS51186">
    <property type="entry name" value="GNAT"/>
    <property type="match status" value="1"/>
</dbReference>
<feature type="domain" description="N-acetyltransferase" evidence="3">
    <location>
        <begin position="6"/>
        <end position="162"/>
    </location>
</feature>
<dbReference type="InterPro" id="IPR016181">
    <property type="entry name" value="Acyl_CoA_acyltransferase"/>
</dbReference>
<dbReference type="Gene3D" id="3.40.630.30">
    <property type="match status" value="1"/>
</dbReference>